<comment type="caution">
    <text evidence="3">The sequence shown here is derived from an EMBL/GenBank/DDBJ whole genome shotgun (WGS) entry which is preliminary data.</text>
</comment>
<feature type="region of interest" description="Disordered" evidence="1">
    <location>
        <begin position="52"/>
        <end position="110"/>
    </location>
</feature>
<feature type="compositionally biased region" description="Low complexity" evidence="1">
    <location>
        <begin position="170"/>
        <end position="182"/>
    </location>
</feature>
<accession>A0AAW0YZ50</accession>
<gene>
    <name evidence="3" type="ORF">IAR55_003627</name>
</gene>
<feature type="region of interest" description="Disordered" evidence="1">
    <location>
        <begin position="214"/>
        <end position="233"/>
    </location>
</feature>
<dbReference type="AlphaFoldDB" id="A0AAW0YZ50"/>
<protein>
    <submittedName>
        <fullName evidence="3">Uncharacterized protein</fullName>
    </submittedName>
</protein>
<dbReference type="RefSeq" id="XP_066803126.1">
    <property type="nucleotide sequence ID" value="XM_066946734.1"/>
</dbReference>
<feature type="region of interest" description="Disordered" evidence="1">
    <location>
        <begin position="712"/>
        <end position="757"/>
    </location>
</feature>
<evidence type="ECO:0000256" key="1">
    <source>
        <dbReference type="SAM" id="MobiDB-lite"/>
    </source>
</evidence>
<evidence type="ECO:0000313" key="3">
    <source>
        <dbReference type="EMBL" id="KAK8854888.1"/>
    </source>
</evidence>
<dbReference type="GeneID" id="92180885"/>
<feature type="region of interest" description="Disordered" evidence="1">
    <location>
        <begin position="1"/>
        <end position="27"/>
    </location>
</feature>
<dbReference type="KEGG" id="kne:92180885"/>
<feature type="region of interest" description="Disordered" evidence="1">
    <location>
        <begin position="170"/>
        <end position="191"/>
    </location>
</feature>
<dbReference type="Proteomes" id="UP001388673">
    <property type="component" value="Unassembled WGS sequence"/>
</dbReference>
<keyword evidence="2" id="KW-0472">Membrane</keyword>
<feature type="compositionally biased region" description="Basic and acidic residues" evidence="1">
    <location>
        <begin position="11"/>
        <end position="21"/>
    </location>
</feature>
<dbReference type="EMBL" id="JBCAWK010000006">
    <property type="protein sequence ID" value="KAK8854888.1"/>
    <property type="molecule type" value="Genomic_DNA"/>
</dbReference>
<evidence type="ECO:0000256" key="2">
    <source>
        <dbReference type="SAM" id="Phobius"/>
    </source>
</evidence>
<keyword evidence="4" id="KW-1185">Reference proteome</keyword>
<proteinExistence type="predicted"/>
<sequence length="757" mass="78477">MGEHLALSRWETTRSHTESRLTTKTKTKRIVMNPPQSFVDFAATFAAAAASSAQPPTNGPLMIGSNGQAVMLSPSSPQSSPPSDTPSTDSREAPPAHTEPGQNVVVNGNGGEVVLSGSVIQVSPTPTSMNSLTPTSLSADAITSIGSATTVTVDDSAVTITSVNVGPTSSITTASTSESGTTIQIGSSATPTSTSLIDATSSIQSVAPIPITTSAPATAPATTSSSQRTSSSLTLSGSSTSFAATATSISANNNAVHQPPSAPLIFLAIVLSLVLFGALVTLFRYLFRSSSSSLRQFPFCCCLGRRRRGHGDDDDDDGLSDFVAGLRHDSSHDHHDVYGGDTGEKYGYGSYDYSSSAVGGAGEGYGIGPTYEEVNMNSNHNHENPGLGLGLGTGDMVMDMDLQRRSNNFAIDKHQSPFLHSGITATTTLSPPSQAYGGRQLSSGHQLYGETGRTLEVRNALPGEVEWDSHTGPRGEAERETVNGVDGLKDIGLDGGSPRFLGVDGNGLPVPWTLPPRPDEMESRCPTPTPYHLTVNQLGPGPTNNFPSPLPSPSSALNLDSDPFPQRSATWASNLRSTLYAAISAARVPTTASLAGAGAGAGGMEDRFTRTVGVVSRMSMKRGKLPIFDEESAVSGMESGFGSFPIVVEEKDEKTSGVPPAGNPSKVAGGANEGIGAVFLSRIESDDSNSTLTPPRKFGGGASERYKRYYARSKSTSSATASEAGDSEAETVGERRPSALMGGERAKGARTGSFIVA</sequence>
<feature type="transmembrane region" description="Helical" evidence="2">
    <location>
        <begin position="264"/>
        <end position="287"/>
    </location>
</feature>
<evidence type="ECO:0000313" key="4">
    <source>
        <dbReference type="Proteomes" id="UP001388673"/>
    </source>
</evidence>
<feature type="compositionally biased region" description="Low complexity" evidence="1">
    <location>
        <begin position="712"/>
        <end position="724"/>
    </location>
</feature>
<keyword evidence="2" id="KW-1133">Transmembrane helix</keyword>
<keyword evidence="2" id="KW-0812">Transmembrane</keyword>
<reference evidence="3 4" key="1">
    <citation type="journal article" date="2024" name="bioRxiv">
        <title>Comparative genomics of Cryptococcus and Kwoniella reveals pathogenesis evolution and contrasting karyotype dynamics via intercentromeric recombination or chromosome fusion.</title>
        <authorList>
            <person name="Coelho M.A."/>
            <person name="David-Palma M."/>
            <person name="Shea T."/>
            <person name="Bowers K."/>
            <person name="McGinley-Smith S."/>
            <person name="Mohammad A.W."/>
            <person name="Gnirke A."/>
            <person name="Yurkov A.M."/>
            <person name="Nowrousian M."/>
            <person name="Sun S."/>
            <person name="Cuomo C.A."/>
            <person name="Heitman J."/>
        </authorList>
    </citation>
    <scope>NUCLEOTIDE SEQUENCE [LARGE SCALE GENOMIC DNA]</scope>
    <source>
        <strain evidence="3 4">CBS 13917</strain>
    </source>
</reference>
<feature type="compositionally biased region" description="Low complexity" evidence="1">
    <location>
        <begin position="101"/>
        <end position="110"/>
    </location>
</feature>
<name>A0AAW0YZ50_9TREE</name>
<organism evidence="3 4">
    <name type="scientific">Kwoniella newhampshirensis</name>
    <dbReference type="NCBI Taxonomy" id="1651941"/>
    <lineage>
        <taxon>Eukaryota</taxon>
        <taxon>Fungi</taxon>
        <taxon>Dikarya</taxon>
        <taxon>Basidiomycota</taxon>
        <taxon>Agaricomycotina</taxon>
        <taxon>Tremellomycetes</taxon>
        <taxon>Tremellales</taxon>
        <taxon>Cryptococcaceae</taxon>
        <taxon>Kwoniella</taxon>
    </lineage>
</organism>